<comment type="caution">
    <text evidence="2">The sequence shown here is derived from an EMBL/GenBank/DDBJ whole genome shotgun (WGS) entry which is preliminary data.</text>
</comment>
<reference evidence="2 3" key="1">
    <citation type="submission" date="2020-01" db="EMBL/GenBank/DDBJ databases">
        <title>Genome analysis.</title>
        <authorList>
            <person name="Wu S."/>
            <person name="Wang G."/>
        </authorList>
    </citation>
    <scope>NUCLEOTIDE SEQUENCE [LARGE SCALE GENOMIC DNA]</scope>
    <source>
        <strain evidence="2 3">SYL130</strain>
    </source>
</reference>
<dbReference type="EMBL" id="JAACJS010000015">
    <property type="protein sequence ID" value="NCI51061.1"/>
    <property type="molecule type" value="Genomic_DNA"/>
</dbReference>
<keyword evidence="3" id="KW-1185">Reference proteome</keyword>
<dbReference type="Proteomes" id="UP000753802">
    <property type="component" value="Unassembled WGS sequence"/>
</dbReference>
<name>A0ABW9ZV94_9BACT</name>
<dbReference type="RefSeq" id="WP_161819361.1">
    <property type="nucleotide sequence ID" value="NZ_JAACJS010000015.1"/>
</dbReference>
<sequence length="199" mass="21792">MQSGLVLVPLLTAFTGWLVGWMLIRVLLNLNPQNRSRPGFRGSSPSIQQELAEKVGGLVGETLWAQELVGEKLSDPAHLERLMPLIEKEVDEFLRVKLPAKMPMIGMLVGERTIGELKSVFIAELKELFPVVMKNYMNGLRAGMDPARLVSEKIAALPAGKLEEMVRVLVGNKGRKVALLGAGIGLVIGFVQVFILVNL</sequence>
<gene>
    <name evidence="2" type="ORF">GWC95_14100</name>
</gene>
<keyword evidence="1" id="KW-0472">Membrane</keyword>
<keyword evidence="1" id="KW-0812">Transmembrane</keyword>
<evidence type="ECO:0000313" key="3">
    <source>
        <dbReference type="Proteomes" id="UP000753802"/>
    </source>
</evidence>
<protein>
    <recommendedName>
        <fullName evidence="4">DUF445 family protein</fullName>
    </recommendedName>
</protein>
<feature type="transmembrane region" description="Helical" evidence="1">
    <location>
        <begin position="6"/>
        <end position="28"/>
    </location>
</feature>
<proteinExistence type="predicted"/>
<feature type="transmembrane region" description="Helical" evidence="1">
    <location>
        <begin position="177"/>
        <end position="197"/>
    </location>
</feature>
<evidence type="ECO:0000313" key="2">
    <source>
        <dbReference type="EMBL" id="NCI51061.1"/>
    </source>
</evidence>
<organism evidence="2 3">
    <name type="scientific">Sediminibacterium roseum</name>
    <dbReference type="NCBI Taxonomy" id="1978412"/>
    <lineage>
        <taxon>Bacteria</taxon>
        <taxon>Pseudomonadati</taxon>
        <taxon>Bacteroidota</taxon>
        <taxon>Chitinophagia</taxon>
        <taxon>Chitinophagales</taxon>
        <taxon>Chitinophagaceae</taxon>
        <taxon>Sediminibacterium</taxon>
    </lineage>
</organism>
<evidence type="ECO:0008006" key="4">
    <source>
        <dbReference type="Google" id="ProtNLM"/>
    </source>
</evidence>
<evidence type="ECO:0000256" key="1">
    <source>
        <dbReference type="SAM" id="Phobius"/>
    </source>
</evidence>
<accession>A0ABW9ZV94</accession>
<keyword evidence="1" id="KW-1133">Transmembrane helix</keyword>